<evidence type="ECO:0000313" key="3">
    <source>
        <dbReference type="Proteomes" id="UP001472677"/>
    </source>
</evidence>
<evidence type="ECO:0000256" key="1">
    <source>
        <dbReference type="SAM" id="MobiDB-lite"/>
    </source>
</evidence>
<keyword evidence="3" id="KW-1185">Reference proteome</keyword>
<organism evidence="2 3">
    <name type="scientific">Hibiscus sabdariffa</name>
    <name type="common">roselle</name>
    <dbReference type="NCBI Taxonomy" id="183260"/>
    <lineage>
        <taxon>Eukaryota</taxon>
        <taxon>Viridiplantae</taxon>
        <taxon>Streptophyta</taxon>
        <taxon>Embryophyta</taxon>
        <taxon>Tracheophyta</taxon>
        <taxon>Spermatophyta</taxon>
        <taxon>Magnoliopsida</taxon>
        <taxon>eudicotyledons</taxon>
        <taxon>Gunneridae</taxon>
        <taxon>Pentapetalae</taxon>
        <taxon>rosids</taxon>
        <taxon>malvids</taxon>
        <taxon>Malvales</taxon>
        <taxon>Malvaceae</taxon>
        <taxon>Malvoideae</taxon>
        <taxon>Hibiscus</taxon>
    </lineage>
</organism>
<sequence>MRSRRVSGIKNKPLSNGKEFEDDNYSDYAFDDFDDDDLVDENAFGDSADELFIDEFNSYLTKKSHEPV</sequence>
<protein>
    <submittedName>
        <fullName evidence="2">Uncharacterized protein</fullName>
    </submittedName>
</protein>
<name>A0ABR2AT64_9ROSI</name>
<dbReference type="EMBL" id="JBBPBM010000318">
    <property type="protein sequence ID" value="KAK8497276.1"/>
    <property type="molecule type" value="Genomic_DNA"/>
</dbReference>
<proteinExistence type="predicted"/>
<feature type="region of interest" description="Disordered" evidence="1">
    <location>
        <begin position="1"/>
        <end position="22"/>
    </location>
</feature>
<gene>
    <name evidence="2" type="ORF">V6N12_000187</name>
</gene>
<reference evidence="2 3" key="1">
    <citation type="journal article" date="2024" name="G3 (Bethesda)">
        <title>Genome assembly of Hibiscus sabdariffa L. provides insights into metabolisms of medicinal natural products.</title>
        <authorList>
            <person name="Kim T."/>
        </authorList>
    </citation>
    <scope>NUCLEOTIDE SEQUENCE [LARGE SCALE GENOMIC DNA]</scope>
    <source>
        <strain evidence="2">TK-2024</strain>
        <tissue evidence="2">Old leaves</tissue>
    </source>
</reference>
<accession>A0ABR2AT64</accession>
<evidence type="ECO:0000313" key="2">
    <source>
        <dbReference type="EMBL" id="KAK8497276.1"/>
    </source>
</evidence>
<dbReference type="Proteomes" id="UP001472677">
    <property type="component" value="Unassembled WGS sequence"/>
</dbReference>
<comment type="caution">
    <text evidence="2">The sequence shown here is derived from an EMBL/GenBank/DDBJ whole genome shotgun (WGS) entry which is preliminary data.</text>
</comment>